<feature type="region of interest" description="Disordered" evidence="1">
    <location>
        <begin position="55"/>
        <end position="90"/>
    </location>
</feature>
<protein>
    <recommendedName>
        <fullName evidence="5">Flap endonuclease-1-like 5' DNA nuclease</fullName>
    </recommendedName>
</protein>
<evidence type="ECO:0000313" key="3">
    <source>
        <dbReference type="EMBL" id="QVM86319.1"/>
    </source>
</evidence>
<keyword evidence="2" id="KW-0472">Membrane</keyword>
<keyword evidence="4" id="KW-1185">Reference proteome</keyword>
<feature type="compositionally biased region" description="Basic and acidic residues" evidence="1">
    <location>
        <begin position="110"/>
        <end position="122"/>
    </location>
</feature>
<dbReference type="EMBL" id="CP054856">
    <property type="protein sequence ID" value="QVM86319.1"/>
    <property type="molecule type" value="Genomic_DNA"/>
</dbReference>
<evidence type="ECO:0000313" key="4">
    <source>
        <dbReference type="Proteomes" id="UP000677126"/>
    </source>
</evidence>
<feature type="region of interest" description="Disordered" evidence="1">
    <location>
        <begin position="106"/>
        <end position="172"/>
    </location>
</feature>
<reference evidence="3 4" key="1">
    <citation type="journal article" date="2021" name="Int. J. Syst. Evol. Microbiol.">
        <title>Novosphingobium decolorationis sp. nov., an aniline blue-decolourizing bacterium isolated from East Pacific sediment.</title>
        <authorList>
            <person name="Chen X."/>
            <person name="Dong B."/>
            <person name="Chen T."/>
            <person name="Ren N."/>
            <person name="Wang J."/>
            <person name="Xu Y."/>
            <person name="Yang J."/>
            <person name="Zhu S."/>
            <person name="Chen J."/>
        </authorList>
    </citation>
    <scope>NUCLEOTIDE SEQUENCE [LARGE SCALE GENOMIC DNA]</scope>
    <source>
        <strain evidence="3 4">502str22</strain>
    </source>
</reference>
<evidence type="ECO:0000256" key="1">
    <source>
        <dbReference type="SAM" id="MobiDB-lite"/>
    </source>
</evidence>
<proteinExistence type="predicted"/>
<feature type="compositionally biased region" description="Pro residues" evidence="1">
    <location>
        <begin position="145"/>
        <end position="160"/>
    </location>
</feature>
<organism evidence="3 4">
    <name type="scientific">Novosphingobium decolorationis</name>
    <dbReference type="NCBI Taxonomy" id="2698673"/>
    <lineage>
        <taxon>Bacteria</taxon>
        <taxon>Pseudomonadati</taxon>
        <taxon>Pseudomonadota</taxon>
        <taxon>Alphaproteobacteria</taxon>
        <taxon>Sphingomonadales</taxon>
        <taxon>Sphingomonadaceae</taxon>
        <taxon>Novosphingobium</taxon>
    </lineage>
</organism>
<dbReference type="Gene3D" id="1.10.150.20">
    <property type="entry name" value="5' to 3' exonuclease, C-terminal subdomain"/>
    <property type="match status" value="1"/>
</dbReference>
<accession>A0ABX8EAZ1</accession>
<feature type="compositionally biased region" description="Low complexity" evidence="1">
    <location>
        <begin position="128"/>
        <end position="144"/>
    </location>
</feature>
<dbReference type="RefSeq" id="WP_213504453.1">
    <property type="nucleotide sequence ID" value="NZ_CP054856.1"/>
</dbReference>
<evidence type="ECO:0008006" key="5">
    <source>
        <dbReference type="Google" id="ProtNLM"/>
    </source>
</evidence>
<keyword evidence="2" id="KW-0812">Transmembrane</keyword>
<sequence>MIEANWLIFVAALVIGIVVAFWIFAHGSKKPGERTHRPDVLDEGAAPAQRNQALIDSASPASQYDLPVPGVDDADTREKQPAHIDPPAAAGTMAGIGEVIAVAAQEEADEARSHKAEDEAAKAPEPTPAAEAPKAEDTPAAAPEPVEPAPPSEEPAPVPAPATTGQSDDLRKIKGLGPKMQKLLVSLGVTTYAQIAAWSEADLDELDGKLGAFAGRPRRDKWVEQARFLAEGNTASYEAEFGKL</sequence>
<evidence type="ECO:0000256" key="2">
    <source>
        <dbReference type="SAM" id="Phobius"/>
    </source>
</evidence>
<keyword evidence="2" id="KW-1133">Transmembrane helix</keyword>
<feature type="transmembrane region" description="Helical" evidence="2">
    <location>
        <begin position="6"/>
        <end position="25"/>
    </location>
</feature>
<dbReference type="Proteomes" id="UP000677126">
    <property type="component" value="Chromosome"/>
</dbReference>
<name>A0ABX8EAZ1_9SPHN</name>
<gene>
    <name evidence="3" type="ORF">HT578_18300</name>
</gene>